<evidence type="ECO:0000256" key="5">
    <source>
        <dbReference type="ARBA" id="ARBA00023004"/>
    </source>
</evidence>
<dbReference type="InterPro" id="IPR001080">
    <property type="entry name" value="3Fe4S_ferredoxin"/>
</dbReference>
<keyword evidence="5 8" id="KW-0408">Iron</keyword>
<evidence type="ECO:0000256" key="6">
    <source>
        <dbReference type="ARBA" id="ARBA00023014"/>
    </source>
</evidence>
<reference evidence="10 11" key="1">
    <citation type="submission" date="2021-06" db="EMBL/GenBank/DDBJ databases">
        <title>Actinomycetes sequencing.</title>
        <authorList>
            <person name="Shan Q."/>
        </authorList>
    </citation>
    <scope>NUCLEOTIDE SEQUENCE [LARGE SCALE GENOMIC DNA]</scope>
    <source>
        <strain evidence="10 11">NEAU-G5</strain>
    </source>
</reference>
<organism evidence="10 11">
    <name type="scientific">Nocardia albiluteola</name>
    <dbReference type="NCBI Taxonomy" id="2842303"/>
    <lineage>
        <taxon>Bacteria</taxon>
        <taxon>Bacillati</taxon>
        <taxon>Actinomycetota</taxon>
        <taxon>Actinomycetes</taxon>
        <taxon>Mycobacteriales</taxon>
        <taxon>Nocardiaceae</taxon>
        <taxon>Nocardia</taxon>
    </lineage>
</organism>
<dbReference type="PANTHER" id="PTHR36923">
    <property type="entry name" value="FERREDOXIN"/>
    <property type="match status" value="1"/>
</dbReference>
<dbReference type="PANTHER" id="PTHR36923:SF3">
    <property type="entry name" value="FERREDOXIN"/>
    <property type="match status" value="1"/>
</dbReference>
<gene>
    <name evidence="10" type="ORF">KO481_42160</name>
</gene>
<dbReference type="PROSITE" id="PS51379">
    <property type="entry name" value="4FE4S_FER_2"/>
    <property type="match status" value="1"/>
</dbReference>
<dbReference type="Pfam" id="PF13459">
    <property type="entry name" value="Fer4_15"/>
    <property type="match status" value="1"/>
</dbReference>
<comment type="cofactor">
    <cofactor evidence="1">
        <name>[3Fe-4S] cluster</name>
        <dbReference type="ChEBI" id="CHEBI:21137"/>
    </cofactor>
</comment>
<comment type="function">
    <text evidence="8">Ferredoxins are iron-sulfur proteins that transfer electrons in a wide variety of metabolic reactions.</text>
</comment>
<evidence type="ECO:0000313" key="11">
    <source>
        <dbReference type="Proteomes" id="UP000733379"/>
    </source>
</evidence>
<dbReference type="Gene3D" id="3.30.70.20">
    <property type="match status" value="1"/>
</dbReference>
<dbReference type="InterPro" id="IPR051269">
    <property type="entry name" value="Fe-S_cluster_ET"/>
</dbReference>
<protein>
    <recommendedName>
        <fullName evidence="8">Ferredoxin</fullName>
    </recommendedName>
</protein>
<dbReference type="InterPro" id="IPR017896">
    <property type="entry name" value="4Fe4S_Fe-S-bd"/>
</dbReference>
<accession>A0ABS6BCU1</accession>
<proteinExistence type="predicted"/>
<keyword evidence="11" id="KW-1185">Reference proteome</keyword>
<evidence type="ECO:0000256" key="8">
    <source>
        <dbReference type="RuleBase" id="RU368020"/>
    </source>
</evidence>
<keyword evidence="3 8" id="KW-0479">Metal-binding</keyword>
<sequence length="64" mass="6728">MHIHLDKEKCIGSGQCVLAAPEWFDQDDNGIALVLEGSNSEGAADVVGRAAYTCPARAISVDPD</sequence>
<evidence type="ECO:0000313" key="10">
    <source>
        <dbReference type="EMBL" id="MBU3068109.1"/>
    </source>
</evidence>
<evidence type="ECO:0000256" key="4">
    <source>
        <dbReference type="ARBA" id="ARBA00022982"/>
    </source>
</evidence>
<evidence type="ECO:0000256" key="2">
    <source>
        <dbReference type="ARBA" id="ARBA00022448"/>
    </source>
</evidence>
<dbReference type="SUPFAM" id="SSF54862">
    <property type="entry name" value="4Fe-4S ferredoxins"/>
    <property type="match status" value="1"/>
</dbReference>
<evidence type="ECO:0000256" key="7">
    <source>
        <dbReference type="ARBA" id="ARBA00023291"/>
    </source>
</evidence>
<evidence type="ECO:0000256" key="3">
    <source>
        <dbReference type="ARBA" id="ARBA00022723"/>
    </source>
</evidence>
<dbReference type="Proteomes" id="UP000733379">
    <property type="component" value="Unassembled WGS sequence"/>
</dbReference>
<feature type="domain" description="4Fe-4S ferredoxin-type" evidence="9">
    <location>
        <begin position="1"/>
        <end position="29"/>
    </location>
</feature>
<name>A0ABS6BCU1_9NOCA</name>
<keyword evidence="7" id="KW-0003">3Fe-4S</keyword>
<dbReference type="RefSeq" id="WP_215924294.1">
    <property type="nucleotide sequence ID" value="NZ_JAHKNI010000030.1"/>
</dbReference>
<evidence type="ECO:0000259" key="9">
    <source>
        <dbReference type="PROSITE" id="PS51379"/>
    </source>
</evidence>
<keyword evidence="6 8" id="KW-0411">Iron-sulfur</keyword>
<keyword evidence="4 8" id="KW-0249">Electron transport</keyword>
<comment type="caution">
    <text evidence="10">The sequence shown here is derived from an EMBL/GenBank/DDBJ whole genome shotgun (WGS) entry which is preliminary data.</text>
</comment>
<dbReference type="PRINTS" id="PR00352">
    <property type="entry name" value="3FE4SFRDOXIN"/>
</dbReference>
<keyword evidence="2 8" id="KW-0813">Transport</keyword>
<dbReference type="EMBL" id="JAHKNI010000030">
    <property type="protein sequence ID" value="MBU3068109.1"/>
    <property type="molecule type" value="Genomic_DNA"/>
</dbReference>
<evidence type="ECO:0000256" key="1">
    <source>
        <dbReference type="ARBA" id="ARBA00001927"/>
    </source>
</evidence>